<keyword evidence="2" id="KW-0255">Endonuclease</keyword>
<gene>
    <name evidence="2" type="ORF">ABDJ38_08960</name>
</gene>
<evidence type="ECO:0000313" key="3">
    <source>
        <dbReference type="Proteomes" id="UP001484535"/>
    </source>
</evidence>
<organism evidence="2 3">
    <name type="scientific">Aurantiacibacter flavus</name>
    <dbReference type="NCBI Taxonomy" id="3145232"/>
    <lineage>
        <taxon>Bacteria</taxon>
        <taxon>Pseudomonadati</taxon>
        <taxon>Pseudomonadota</taxon>
        <taxon>Alphaproteobacteria</taxon>
        <taxon>Sphingomonadales</taxon>
        <taxon>Erythrobacteraceae</taxon>
        <taxon>Aurantiacibacter</taxon>
    </lineage>
</organism>
<feature type="domain" description="Restriction endonuclease type IV Mrr" evidence="1">
    <location>
        <begin position="167"/>
        <end position="252"/>
    </location>
</feature>
<protein>
    <submittedName>
        <fullName evidence="2">Restriction endonuclease</fullName>
        <ecNumber evidence="2">3.1.21.-</ecNumber>
    </submittedName>
</protein>
<dbReference type="GO" id="GO:0016787">
    <property type="term" value="F:hydrolase activity"/>
    <property type="evidence" value="ECO:0007669"/>
    <property type="project" value="UniProtKB-KW"/>
</dbReference>
<dbReference type="EC" id="3.1.21.-" evidence="2"/>
<dbReference type="EMBL" id="JBDLBR010000002">
    <property type="protein sequence ID" value="MEN7537300.1"/>
    <property type="molecule type" value="Genomic_DNA"/>
</dbReference>
<accession>A0ABV0CWS9</accession>
<dbReference type="RefSeq" id="WP_346784744.1">
    <property type="nucleotide sequence ID" value="NZ_JBDLBR010000002.1"/>
</dbReference>
<name>A0ABV0CWS9_9SPHN</name>
<sequence>MSTDPQPHPYRRCFVSGNDPATTARLVEMVRALGIEAASTDQIRVGQTITQEVVRLITDADFIAVVITDRAQAFVAYELGLAQGLGKPAFVVFVGGQALDLASAYMVSIADDREIESVADDLERFVRHAKRPGTPPSRGEPAPAQPLDWARDRLKALRAENGPDRYRDFEVLCAEIFRAADAEVALVGDDRTVGADLVVWLNDIAFELGGPTLVECKFYGGGVGSVIKNSEATVRSIEAVMDRSDAKLALLVYDHDRLKAPPSLHETPRVLSLAIEDVIQAVEHGNLDKMILKRRERALFAGRPQ</sequence>
<proteinExistence type="predicted"/>
<keyword evidence="2" id="KW-0378">Hydrolase</keyword>
<dbReference type="Proteomes" id="UP001484535">
    <property type="component" value="Unassembled WGS sequence"/>
</dbReference>
<dbReference type="GO" id="GO:0004519">
    <property type="term" value="F:endonuclease activity"/>
    <property type="evidence" value="ECO:0007669"/>
    <property type="project" value="UniProtKB-KW"/>
</dbReference>
<dbReference type="Pfam" id="PF04471">
    <property type="entry name" value="Mrr_cat"/>
    <property type="match status" value="1"/>
</dbReference>
<evidence type="ECO:0000313" key="2">
    <source>
        <dbReference type="EMBL" id="MEN7537300.1"/>
    </source>
</evidence>
<dbReference type="InterPro" id="IPR007560">
    <property type="entry name" value="Restrct_endonuc_IV_Mrr"/>
</dbReference>
<comment type="caution">
    <text evidence="2">The sequence shown here is derived from an EMBL/GenBank/DDBJ whole genome shotgun (WGS) entry which is preliminary data.</text>
</comment>
<keyword evidence="2" id="KW-0540">Nuclease</keyword>
<reference evidence="2 3" key="1">
    <citation type="submission" date="2024-05" db="EMBL/GenBank/DDBJ databases">
        <authorList>
            <person name="Park S."/>
        </authorList>
    </citation>
    <scope>NUCLEOTIDE SEQUENCE [LARGE SCALE GENOMIC DNA]</scope>
    <source>
        <strain evidence="2 3">DGU5</strain>
    </source>
</reference>
<keyword evidence="3" id="KW-1185">Reference proteome</keyword>
<evidence type="ECO:0000259" key="1">
    <source>
        <dbReference type="Pfam" id="PF04471"/>
    </source>
</evidence>